<name>A0ABR3GV69_9PEZI</name>
<evidence type="ECO:0008006" key="3">
    <source>
        <dbReference type="Google" id="ProtNLM"/>
    </source>
</evidence>
<reference evidence="1 2" key="1">
    <citation type="submission" date="2024-02" db="EMBL/GenBank/DDBJ databases">
        <title>Discinaceae phylogenomics.</title>
        <authorList>
            <person name="Dirks A.C."/>
            <person name="James T.Y."/>
        </authorList>
    </citation>
    <scope>NUCLEOTIDE SEQUENCE [LARGE SCALE GENOMIC DNA]</scope>
    <source>
        <strain evidence="1 2">ACD0624</strain>
    </source>
</reference>
<evidence type="ECO:0000313" key="2">
    <source>
        <dbReference type="Proteomes" id="UP001447188"/>
    </source>
</evidence>
<dbReference type="EMBL" id="JBBBZM010000008">
    <property type="protein sequence ID" value="KAL0639809.1"/>
    <property type="molecule type" value="Genomic_DNA"/>
</dbReference>
<protein>
    <recommendedName>
        <fullName evidence="3">F-box domain-containing protein</fullName>
    </recommendedName>
</protein>
<organism evidence="1 2">
    <name type="scientific">Discina gigas</name>
    <dbReference type="NCBI Taxonomy" id="1032678"/>
    <lineage>
        <taxon>Eukaryota</taxon>
        <taxon>Fungi</taxon>
        <taxon>Dikarya</taxon>
        <taxon>Ascomycota</taxon>
        <taxon>Pezizomycotina</taxon>
        <taxon>Pezizomycetes</taxon>
        <taxon>Pezizales</taxon>
        <taxon>Discinaceae</taxon>
        <taxon>Discina</taxon>
    </lineage>
</organism>
<gene>
    <name evidence="1" type="ORF">Q9L58_001125</name>
</gene>
<proteinExistence type="predicted"/>
<comment type="caution">
    <text evidence="1">The sequence shown here is derived from an EMBL/GenBank/DDBJ whole genome shotgun (WGS) entry which is preliminary data.</text>
</comment>
<sequence>MEKLSPEIIREILYHFDSKVHIANFRLVQRSLAELAKEFLFRTVPLKPTKLSISRLLAISQRPDLARHVKGVIFGIDEPHYMIWEQFNEQLRMEGLSHDDEMQGTRAQEIFKSSIQGWYEFQTSPEYTTFISAAFAGFPRLETIQMVHGGPMAMERQYTYQKIDLYPFEPTPDFHGGYGSEKDYLRGFAALINAAYLAGSKLTSFRMTGMNTEEIVDQSVFENTELLQRAAVVFRNCRVLEIHLGIDSSEVVDKFKVNPLLNVLAPAEHLEELCLGFGNTAPSGPHLFPHIFGEEKVWPRLRKLELWTTDMHENELIAFLERHKASLKSILISNGLLFTGCWNNIMRFMKENLQLESLEVWDLFCKHSDGEIYCNYSHSESQMMVQYVQNGGETLPERHVDV</sequence>
<accession>A0ABR3GV69</accession>
<keyword evidence="2" id="KW-1185">Reference proteome</keyword>
<dbReference type="Proteomes" id="UP001447188">
    <property type="component" value="Unassembled WGS sequence"/>
</dbReference>
<evidence type="ECO:0000313" key="1">
    <source>
        <dbReference type="EMBL" id="KAL0639809.1"/>
    </source>
</evidence>